<dbReference type="InterPro" id="IPR011589">
    <property type="entry name" value="UCP004961"/>
</dbReference>
<dbReference type="AlphaFoldDB" id="A0A644V477"/>
<name>A0A644V477_9ZZZZ</name>
<dbReference type="EMBL" id="VSSQ01000217">
    <property type="protein sequence ID" value="MPL86140.1"/>
    <property type="molecule type" value="Genomic_DNA"/>
</dbReference>
<dbReference type="PANTHER" id="PTHR42206">
    <property type="entry name" value="METAL-DEPENDENT HYDROLASE-RELATED"/>
    <property type="match status" value="1"/>
</dbReference>
<gene>
    <name evidence="1" type="ORF">SDC9_32116</name>
</gene>
<dbReference type="Pfam" id="PF01026">
    <property type="entry name" value="TatD_DNase"/>
    <property type="match status" value="1"/>
</dbReference>
<accession>A0A644V477</accession>
<dbReference type="PIRSF" id="PIRSF004961">
    <property type="entry name" value="UCP004961_TatD"/>
    <property type="match status" value="1"/>
</dbReference>
<dbReference type="CDD" id="cd01292">
    <property type="entry name" value="metallo-dependent_hydrolases"/>
    <property type="match status" value="1"/>
</dbReference>
<evidence type="ECO:0000313" key="1">
    <source>
        <dbReference type="EMBL" id="MPL86140.1"/>
    </source>
</evidence>
<reference evidence="1" key="1">
    <citation type="submission" date="2019-08" db="EMBL/GenBank/DDBJ databases">
        <authorList>
            <person name="Kucharzyk K."/>
            <person name="Murdoch R.W."/>
            <person name="Higgins S."/>
            <person name="Loffler F."/>
        </authorList>
    </citation>
    <scope>NUCLEOTIDE SEQUENCE</scope>
</reference>
<dbReference type="SUPFAM" id="SSF51556">
    <property type="entry name" value="Metallo-dependent hydrolases"/>
    <property type="match status" value="1"/>
</dbReference>
<comment type="caution">
    <text evidence="1">The sequence shown here is derived from an EMBL/GenBank/DDBJ whole genome shotgun (WGS) entry which is preliminary data.</text>
</comment>
<dbReference type="InterPro" id="IPR001130">
    <property type="entry name" value="TatD-like"/>
</dbReference>
<organism evidence="1">
    <name type="scientific">bioreactor metagenome</name>
    <dbReference type="NCBI Taxonomy" id="1076179"/>
    <lineage>
        <taxon>unclassified sequences</taxon>
        <taxon>metagenomes</taxon>
        <taxon>ecological metagenomes</taxon>
    </lineage>
</organism>
<sequence>MKANPLEIPITDNHIHIDPINGIGPIKVAKQFYNVGGRVMIIPNKPSWTFGEPFNFKKAMDLVIEYAEDINKNTKVKAFPIVGVHPAEFSRLIESGKSFEESFKIVRKALAYGKELVLEKKAFGIGEIGRPHYDVSDEEMKYQNKILKYGLELAREIDCPVQLHTESATEIEFKEFASFADSIKFNKKKLIKHFSGPYITKDENFGITPSVMSGKENIKIAISKGDNFLMETDYLDDLSRPGAVLGLKTVPKRTLDYIKKGIFTEEDAFKIHKENIEHIYSIDLD</sequence>
<proteinExistence type="predicted"/>
<protein>
    <submittedName>
        <fullName evidence="1">Uncharacterized protein</fullName>
    </submittedName>
</protein>
<dbReference type="PANTHER" id="PTHR42206:SF1">
    <property type="entry name" value="METAL-DEPENDENT HYDROLASE"/>
    <property type="match status" value="1"/>
</dbReference>
<dbReference type="InterPro" id="IPR032466">
    <property type="entry name" value="Metal_Hydrolase"/>
</dbReference>
<dbReference type="Gene3D" id="3.20.20.140">
    <property type="entry name" value="Metal-dependent hydrolases"/>
    <property type="match status" value="1"/>
</dbReference>
<dbReference type="GO" id="GO:0016788">
    <property type="term" value="F:hydrolase activity, acting on ester bonds"/>
    <property type="evidence" value="ECO:0007669"/>
    <property type="project" value="InterPro"/>
</dbReference>